<dbReference type="Proteomes" id="UP000078343">
    <property type="component" value="Unassembled WGS sequence"/>
</dbReference>
<feature type="region of interest" description="Disordered" evidence="6">
    <location>
        <begin position="171"/>
        <end position="244"/>
    </location>
</feature>
<dbReference type="OrthoDB" id="336088at2759"/>
<evidence type="ECO:0000256" key="2">
    <source>
        <dbReference type="ARBA" id="ARBA00022771"/>
    </source>
</evidence>
<dbReference type="InterPro" id="IPR019787">
    <property type="entry name" value="Znf_PHD-finger"/>
</dbReference>
<evidence type="ECO:0000259" key="7">
    <source>
        <dbReference type="PROSITE" id="PS50016"/>
    </source>
</evidence>
<feature type="region of interest" description="Disordered" evidence="6">
    <location>
        <begin position="1"/>
        <end position="59"/>
    </location>
</feature>
<dbReference type="GeneID" id="30012359"/>
<feature type="compositionally biased region" description="Polar residues" evidence="6">
    <location>
        <begin position="291"/>
        <end position="302"/>
    </location>
</feature>
<feature type="coiled-coil region" evidence="5">
    <location>
        <begin position="330"/>
        <end position="409"/>
    </location>
</feature>
<feature type="compositionally biased region" description="Polar residues" evidence="6">
    <location>
        <begin position="172"/>
        <end position="188"/>
    </location>
</feature>
<evidence type="ECO:0000256" key="4">
    <source>
        <dbReference type="PROSITE-ProRule" id="PRU00146"/>
    </source>
</evidence>
<keyword evidence="3" id="KW-0862">Zinc</keyword>
<feature type="region of interest" description="Disordered" evidence="6">
    <location>
        <begin position="273"/>
        <end position="310"/>
    </location>
</feature>
<dbReference type="AlphaFoldDB" id="A0A178ZE59"/>
<keyword evidence="5" id="KW-0175">Coiled coil</keyword>
<dbReference type="SUPFAM" id="SSF57903">
    <property type="entry name" value="FYVE/PHD zinc finger"/>
    <property type="match status" value="1"/>
</dbReference>
<sequence>MSTGSSGRRRHAAKRRKIDATDTIAVPEDGEGRLSDARKSRVEQAAGLPASPSERPLPEAVPIVRPPDAPFRPGAIPLWVVRGAEGKKQLVSEMVPGCRHWRIGDPNVPWCFECKKEGDVMGCKTCKRSYHAACLGESGPAEDASTNAFYCPTCVQRGWDMRPPADILPLTPLSSRESSPVPQITRPNASPKVAIAAEPRQQSEQTTVSRHESYAYPDLGPRIREGSAREASVPVPDRGQSQELFRNDYSASSRASSGPMVTAYLQQQTVLKDTREDHHSPSLRSPMVAESTVNQANAASRSTKAKSRYQTMPDEVDQALTVIYRELESVAAMKQDIAVLQDRLRATEQARQILEGRLALERSGGMAVASKDAEIKSLNQRLAELRQGNEKLVEENAMLKQRMMDQQKSSQAGLEEMEALKASLRRLLGN</sequence>
<keyword evidence="9" id="KW-1185">Reference proteome</keyword>
<proteinExistence type="predicted"/>
<protein>
    <recommendedName>
        <fullName evidence="7">PHD-type domain-containing protein</fullName>
    </recommendedName>
</protein>
<feature type="domain" description="PHD-type" evidence="7">
    <location>
        <begin position="108"/>
        <end position="157"/>
    </location>
</feature>
<dbReference type="Gene3D" id="3.30.40.10">
    <property type="entry name" value="Zinc/RING finger domain, C3HC4 (zinc finger)"/>
    <property type="match status" value="1"/>
</dbReference>
<name>A0A178ZE59_9EURO</name>
<dbReference type="PROSITE" id="PS01359">
    <property type="entry name" value="ZF_PHD_1"/>
    <property type="match status" value="1"/>
</dbReference>
<feature type="compositionally biased region" description="Basic residues" evidence="6">
    <location>
        <begin position="7"/>
        <end position="17"/>
    </location>
</feature>
<gene>
    <name evidence="8" type="ORF">AYL99_08191</name>
</gene>
<accession>A0A178ZE59</accession>
<dbReference type="SMART" id="SM00249">
    <property type="entry name" value="PHD"/>
    <property type="match status" value="1"/>
</dbReference>
<dbReference type="Pfam" id="PF00628">
    <property type="entry name" value="PHD"/>
    <property type="match status" value="1"/>
</dbReference>
<evidence type="ECO:0000313" key="8">
    <source>
        <dbReference type="EMBL" id="OAP57453.1"/>
    </source>
</evidence>
<evidence type="ECO:0000256" key="3">
    <source>
        <dbReference type="ARBA" id="ARBA00022833"/>
    </source>
</evidence>
<evidence type="ECO:0000256" key="1">
    <source>
        <dbReference type="ARBA" id="ARBA00022723"/>
    </source>
</evidence>
<organism evidence="8 9">
    <name type="scientific">Fonsecaea erecta</name>
    <dbReference type="NCBI Taxonomy" id="1367422"/>
    <lineage>
        <taxon>Eukaryota</taxon>
        <taxon>Fungi</taxon>
        <taxon>Dikarya</taxon>
        <taxon>Ascomycota</taxon>
        <taxon>Pezizomycotina</taxon>
        <taxon>Eurotiomycetes</taxon>
        <taxon>Chaetothyriomycetidae</taxon>
        <taxon>Chaetothyriales</taxon>
        <taxon>Herpotrichiellaceae</taxon>
        <taxon>Fonsecaea</taxon>
    </lineage>
</organism>
<dbReference type="EMBL" id="LVYI01000007">
    <property type="protein sequence ID" value="OAP57453.1"/>
    <property type="molecule type" value="Genomic_DNA"/>
</dbReference>
<dbReference type="RefSeq" id="XP_018690820.1">
    <property type="nucleotide sequence ID" value="XM_018839699.1"/>
</dbReference>
<keyword evidence="1" id="KW-0479">Metal-binding</keyword>
<evidence type="ECO:0000256" key="6">
    <source>
        <dbReference type="SAM" id="MobiDB-lite"/>
    </source>
</evidence>
<dbReference type="InterPro" id="IPR019786">
    <property type="entry name" value="Zinc_finger_PHD-type_CS"/>
</dbReference>
<dbReference type="InterPro" id="IPR001965">
    <property type="entry name" value="Znf_PHD"/>
</dbReference>
<keyword evidence="2 4" id="KW-0863">Zinc-finger</keyword>
<dbReference type="InterPro" id="IPR013083">
    <property type="entry name" value="Znf_RING/FYVE/PHD"/>
</dbReference>
<feature type="compositionally biased region" description="Basic and acidic residues" evidence="6">
    <location>
        <begin position="30"/>
        <end position="42"/>
    </location>
</feature>
<dbReference type="InterPro" id="IPR011011">
    <property type="entry name" value="Znf_FYVE_PHD"/>
</dbReference>
<dbReference type="PROSITE" id="PS50016">
    <property type="entry name" value="ZF_PHD_2"/>
    <property type="match status" value="1"/>
</dbReference>
<evidence type="ECO:0000256" key="5">
    <source>
        <dbReference type="SAM" id="Coils"/>
    </source>
</evidence>
<reference evidence="8 9" key="1">
    <citation type="submission" date="2016-04" db="EMBL/GenBank/DDBJ databases">
        <title>Draft genome of Fonsecaea erecta CBS 125763.</title>
        <authorList>
            <person name="Weiss V.A."/>
            <person name="Vicente V.A."/>
            <person name="Raittz R.T."/>
            <person name="Moreno L.F."/>
            <person name="De Souza E.M."/>
            <person name="Pedrosa F.O."/>
            <person name="Steffens M.B."/>
            <person name="Faoro H."/>
            <person name="Tadra-Sfeir M.Z."/>
            <person name="Najafzadeh M.J."/>
            <person name="Felipe M.S."/>
            <person name="Teixeira M."/>
            <person name="Sun J."/>
            <person name="Xi L."/>
            <person name="Gomes R."/>
            <person name="De Azevedo C.M."/>
            <person name="Salgado C.G."/>
            <person name="Da Silva M.B."/>
            <person name="Nascimento M.F."/>
            <person name="Queiroz-Telles F."/>
            <person name="Attili D.S."/>
            <person name="Gorbushina A."/>
        </authorList>
    </citation>
    <scope>NUCLEOTIDE SEQUENCE [LARGE SCALE GENOMIC DNA]</scope>
    <source>
        <strain evidence="8 9">CBS 125763</strain>
    </source>
</reference>
<comment type="caution">
    <text evidence="8">The sequence shown here is derived from an EMBL/GenBank/DDBJ whole genome shotgun (WGS) entry which is preliminary data.</text>
</comment>
<evidence type="ECO:0000313" key="9">
    <source>
        <dbReference type="Proteomes" id="UP000078343"/>
    </source>
</evidence>
<dbReference type="GO" id="GO:0008270">
    <property type="term" value="F:zinc ion binding"/>
    <property type="evidence" value="ECO:0007669"/>
    <property type="project" value="UniProtKB-KW"/>
</dbReference>